<keyword evidence="5 6" id="KW-0539">Nucleus</keyword>
<dbReference type="Gene3D" id="1.10.10.60">
    <property type="entry name" value="Homeodomain-like"/>
    <property type="match status" value="1"/>
</dbReference>
<organism evidence="10 11">
    <name type="scientific">Monilinia fructicola</name>
    <name type="common">Brown rot fungus</name>
    <name type="synonym">Ciboria fructicola</name>
    <dbReference type="NCBI Taxonomy" id="38448"/>
    <lineage>
        <taxon>Eukaryota</taxon>
        <taxon>Fungi</taxon>
        <taxon>Dikarya</taxon>
        <taxon>Ascomycota</taxon>
        <taxon>Pezizomycotina</taxon>
        <taxon>Leotiomycetes</taxon>
        <taxon>Helotiales</taxon>
        <taxon>Sclerotiniaceae</taxon>
        <taxon>Monilinia</taxon>
    </lineage>
</organism>
<accession>A0A5M9JHU1</accession>
<reference evidence="10 11" key="1">
    <citation type="submission" date="2019-06" db="EMBL/GenBank/DDBJ databases">
        <title>Genome Sequence of the Brown Rot Fungal Pathogen Monilinia fructicola.</title>
        <authorList>
            <person name="De Miccolis Angelini R.M."/>
            <person name="Landi L."/>
            <person name="Abate D."/>
            <person name="Pollastro S."/>
            <person name="Romanazzi G."/>
            <person name="Faretra F."/>
        </authorList>
    </citation>
    <scope>NUCLEOTIDE SEQUENCE [LARGE SCALE GENOMIC DNA]</scope>
    <source>
        <strain evidence="10 11">Mfrc123</strain>
    </source>
</reference>
<feature type="compositionally biased region" description="Polar residues" evidence="8">
    <location>
        <begin position="688"/>
        <end position="703"/>
    </location>
</feature>
<evidence type="ECO:0000313" key="10">
    <source>
        <dbReference type="EMBL" id="KAA8567296.1"/>
    </source>
</evidence>
<feature type="compositionally biased region" description="Basic and acidic residues" evidence="8">
    <location>
        <begin position="12"/>
        <end position="27"/>
    </location>
</feature>
<feature type="region of interest" description="Disordered" evidence="8">
    <location>
        <begin position="658"/>
        <end position="748"/>
    </location>
</feature>
<dbReference type="VEuPathDB" id="FungiDB:MFRU_007g03260"/>
<dbReference type="SUPFAM" id="SSF46689">
    <property type="entry name" value="Homeodomain-like"/>
    <property type="match status" value="1"/>
</dbReference>
<dbReference type="Pfam" id="PF00046">
    <property type="entry name" value="Homeodomain"/>
    <property type="match status" value="1"/>
</dbReference>
<evidence type="ECO:0000259" key="9">
    <source>
        <dbReference type="PROSITE" id="PS50071"/>
    </source>
</evidence>
<feature type="compositionally biased region" description="Pro residues" evidence="8">
    <location>
        <begin position="536"/>
        <end position="552"/>
    </location>
</feature>
<dbReference type="SMART" id="SM00389">
    <property type="entry name" value="HOX"/>
    <property type="match status" value="1"/>
</dbReference>
<dbReference type="InterPro" id="IPR009057">
    <property type="entry name" value="Homeodomain-like_sf"/>
</dbReference>
<feature type="DNA-binding region" description="Homeobox" evidence="6">
    <location>
        <begin position="241"/>
        <end position="300"/>
    </location>
</feature>
<evidence type="ECO:0000256" key="4">
    <source>
        <dbReference type="ARBA" id="ARBA00023155"/>
    </source>
</evidence>
<feature type="domain" description="Homeobox" evidence="9">
    <location>
        <begin position="239"/>
        <end position="299"/>
    </location>
</feature>
<evidence type="ECO:0000256" key="7">
    <source>
        <dbReference type="RuleBase" id="RU000682"/>
    </source>
</evidence>
<keyword evidence="4 6" id="KW-0371">Homeobox</keyword>
<evidence type="ECO:0000256" key="3">
    <source>
        <dbReference type="ARBA" id="ARBA00023125"/>
    </source>
</evidence>
<feature type="compositionally biased region" description="Polar residues" evidence="8">
    <location>
        <begin position="849"/>
        <end position="862"/>
    </location>
</feature>
<feature type="compositionally biased region" description="Polar residues" evidence="8">
    <location>
        <begin position="712"/>
        <end position="745"/>
    </location>
</feature>
<protein>
    <recommendedName>
        <fullName evidence="9">Homeobox domain-containing protein</fullName>
    </recommendedName>
</protein>
<feature type="region of interest" description="Disordered" evidence="8">
    <location>
        <begin position="849"/>
        <end position="869"/>
    </location>
</feature>
<keyword evidence="11" id="KW-1185">Reference proteome</keyword>
<dbReference type="PROSITE" id="PS50071">
    <property type="entry name" value="HOMEOBOX_2"/>
    <property type="match status" value="1"/>
</dbReference>
<keyword evidence="3 6" id="KW-0238">DNA-binding</keyword>
<dbReference type="CDD" id="cd00086">
    <property type="entry name" value="homeodomain"/>
    <property type="match status" value="1"/>
</dbReference>
<dbReference type="GO" id="GO:0000981">
    <property type="term" value="F:DNA-binding transcription factor activity, RNA polymerase II-specific"/>
    <property type="evidence" value="ECO:0007669"/>
    <property type="project" value="InterPro"/>
</dbReference>
<evidence type="ECO:0000256" key="1">
    <source>
        <dbReference type="ARBA" id="ARBA00004123"/>
    </source>
</evidence>
<evidence type="ECO:0000256" key="2">
    <source>
        <dbReference type="ARBA" id="ARBA00010896"/>
    </source>
</evidence>
<dbReference type="EMBL" id="VICG01000011">
    <property type="protein sequence ID" value="KAA8567296.1"/>
    <property type="molecule type" value="Genomic_DNA"/>
</dbReference>
<evidence type="ECO:0000256" key="8">
    <source>
        <dbReference type="SAM" id="MobiDB-lite"/>
    </source>
</evidence>
<feature type="compositionally biased region" description="Polar residues" evidence="8">
    <location>
        <begin position="1"/>
        <end position="11"/>
    </location>
</feature>
<feature type="compositionally biased region" description="Basic and acidic residues" evidence="8">
    <location>
        <begin position="676"/>
        <end position="687"/>
    </location>
</feature>
<feature type="region of interest" description="Disordered" evidence="8">
    <location>
        <begin position="343"/>
        <end position="368"/>
    </location>
</feature>
<dbReference type="Proteomes" id="UP000322873">
    <property type="component" value="Unassembled WGS sequence"/>
</dbReference>
<gene>
    <name evidence="10" type="ORF">EYC84_010328</name>
</gene>
<evidence type="ECO:0000256" key="5">
    <source>
        <dbReference type="ARBA" id="ARBA00023242"/>
    </source>
</evidence>
<comment type="subcellular location">
    <subcellularLocation>
        <location evidence="1 6 7">Nucleus</location>
    </subcellularLocation>
</comment>
<sequence>MRSLIKTNPVQDTHHRTSSSEEKKEKSFDISFWHERPGTSRIQPQIRSTTNIINSSHNPLTPSFLTSNFILYGIGIIDSSSASAAAKLLQFFSSNFNHPYIYIYIYIHLNSAAAHITSDPDYIHLSVEVVNSRFLFKTPYKFLLTRSLNDRPIPIPQHNSSFRRFVTPKTYSFRINFGTNTELKMDYAQPSFQHFSHLQNHDHLVSHMSSGSYNDHQHLIHGYSLSQHQSNMMNMPNGQKTNETKPRLGKEEVDILEREFKRNPKPTTQTKRIFAEQMGVDLSRINNWFQNRRAKRKQEKKTEAYEAGQAREAAMGYSVSAPSSPEFPQSNYNVDYQMMPQQSSSMSFSTTGPPPATAPYNPQYQDPTTASLESLSRTMAAAQAASQSGDFTGNFNLHHNGTRHLEMQGIAEPSDLDRAQFPTDLNFPNFNDASYHFQHSFNNIYHEPEQMDSFATAESGHTPTAFNTFSDANTMRSLSTTSTSSQAVPQPFGDVLTFRPHESSDSQASEHSNEATPSLAPSLGWQFSSPKTGSPSSPPPASSLFKSPPPPTDLAARRKKVQVKPAALGTDTMRGRPSVGPRTMSNIDGFRRSVASPIPSSPMRRIVSAGGNGRNGNVLTGRIQKPGIESAQRSPINIQGFENAWMEHHCGMMNQPSLTAGSSLTSSLAPPTPMSPRERQMTLKRENSSSNDGELNIMFNVQSGHGLPTFIDPSQATDQTPPETPQTSLGLLPTPTSGWPGSTEQHNSEQHWNYEIPDDPLYTPNHDSFASELSMPQSSYSSQPVTPAFGSFNQGGFLSSNAHDSPQFTNSASPLYTLSNQCGSAEYSFPNDAIPQFQHLGLVGSSPTMTTKQKQYQFSNVTPADYSEK</sequence>
<dbReference type="InterPro" id="IPR001356">
    <property type="entry name" value="HD"/>
</dbReference>
<evidence type="ECO:0000256" key="6">
    <source>
        <dbReference type="PROSITE-ProRule" id="PRU00108"/>
    </source>
</evidence>
<feature type="compositionally biased region" description="Polar residues" evidence="8">
    <location>
        <begin position="505"/>
        <end position="516"/>
    </location>
</feature>
<evidence type="ECO:0000313" key="11">
    <source>
        <dbReference type="Proteomes" id="UP000322873"/>
    </source>
</evidence>
<dbReference type="PROSITE" id="PS00027">
    <property type="entry name" value="HOMEOBOX_1"/>
    <property type="match status" value="1"/>
</dbReference>
<dbReference type="GO" id="GO:0016586">
    <property type="term" value="C:RSC-type complex"/>
    <property type="evidence" value="ECO:0007669"/>
    <property type="project" value="TreeGrafter"/>
</dbReference>
<proteinExistence type="inferred from homology"/>
<dbReference type="PANTHER" id="PTHR24341">
    <property type="entry name" value="HOMEOBOX PROTEIN ENGRAILED"/>
    <property type="match status" value="1"/>
</dbReference>
<dbReference type="PANTHER" id="PTHR24341:SF6">
    <property type="entry name" value="HOMEOBOX PROTEIN INVECTED"/>
    <property type="match status" value="1"/>
</dbReference>
<comment type="caution">
    <text evidence="10">The sequence shown here is derived from an EMBL/GenBank/DDBJ whole genome shotgun (WGS) entry which is preliminary data.</text>
</comment>
<dbReference type="InterPro" id="IPR050720">
    <property type="entry name" value="Engrailed_Homeobox_TFs"/>
</dbReference>
<feature type="region of interest" description="Disordered" evidence="8">
    <location>
        <begin position="477"/>
        <end position="587"/>
    </location>
</feature>
<feature type="region of interest" description="Disordered" evidence="8">
    <location>
        <begin position="1"/>
        <end position="27"/>
    </location>
</feature>
<feature type="compositionally biased region" description="Low complexity" evidence="8">
    <location>
        <begin position="658"/>
        <end position="669"/>
    </location>
</feature>
<dbReference type="GO" id="GO:0003677">
    <property type="term" value="F:DNA binding"/>
    <property type="evidence" value="ECO:0007669"/>
    <property type="project" value="UniProtKB-UniRule"/>
</dbReference>
<dbReference type="InterPro" id="IPR017970">
    <property type="entry name" value="Homeobox_CS"/>
</dbReference>
<dbReference type="AlphaFoldDB" id="A0A5M9JHU1"/>
<name>A0A5M9JHU1_MONFR</name>
<comment type="similarity">
    <text evidence="2">Belongs to the engrailed homeobox family.</text>
</comment>